<keyword evidence="3" id="KW-1185">Reference proteome</keyword>
<name>A0A8J3FKE9_9ACTN</name>
<comment type="caution">
    <text evidence="2">The sequence shown here is derived from an EMBL/GenBank/DDBJ whole genome shotgun (WGS) entry which is preliminary data.</text>
</comment>
<dbReference type="Gene3D" id="1.10.1780.10">
    <property type="entry name" value="Clp, N-terminal domain"/>
    <property type="match status" value="2"/>
</dbReference>
<dbReference type="SUPFAM" id="SSF81923">
    <property type="entry name" value="Double Clp-N motif"/>
    <property type="match status" value="1"/>
</dbReference>
<sequence length="180" mass="18585">MFERFTEAAREVVVAAVERSDGATVDLPALWLALLGGGGRGPAVLTGAGVDLDRAAEVAAAARDTADGPITDVEVDALADLGIDVAAVRASVEASFGPGALDRPAAAPRGWFRRRHAPFGPAARKVLELALREAIALRQRELDTTHLLLGLVRADPALAARVAPGAALDTLRALATESGR</sequence>
<dbReference type="AlphaFoldDB" id="A0A8J3FKE9"/>
<reference evidence="2" key="1">
    <citation type="journal article" date="2014" name="Int. J. Syst. Evol. Microbiol.">
        <title>Complete genome sequence of Corynebacterium casei LMG S-19264T (=DSM 44701T), isolated from a smear-ripened cheese.</title>
        <authorList>
            <consortium name="US DOE Joint Genome Institute (JGI-PGF)"/>
            <person name="Walter F."/>
            <person name="Albersmeier A."/>
            <person name="Kalinowski J."/>
            <person name="Ruckert C."/>
        </authorList>
    </citation>
    <scope>NUCLEOTIDE SEQUENCE</scope>
    <source>
        <strain evidence="2">JCM 3091</strain>
    </source>
</reference>
<evidence type="ECO:0000313" key="3">
    <source>
        <dbReference type="Proteomes" id="UP000662200"/>
    </source>
</evidence>
<dbReference type="InterPro" id="IPR004176">
    <property type="entry name" value="Clp_R_N"/>
</dbReference>
<dbReference type="EMBL" id="BMQC01000008">
    <property type="protein sequence ID" value="GGK33041.1"/>
    <property type="molecule type" value="Genomic_DNA"/>
</dbReference>
<dbReference type="RefSeq" id="WP_189114662.1">
    <property type="nucleotide sequence ID" value="NZ_BMQC01000008.1"/>
</dbReference>
<organism evidence="2 3">
    <name type="scientific">Pilimelia terevasa</name>
    <dbReference type="NCBI Taxonomy" id="53372"/>
    <lineage>
        <taxon>Bacteria</taxon>
        <taxon>Bacillati</taxon>
        <taxon>Actinomycetota</taxon>
        <taxon>Actinomycetes</taxon>
        <taxon>Micromonosporales</taxon>
        <taxon>Micromonosporaceae</taxon>
        <taxon>Pilimelia</taxon>
    </lineage>
</organism>
<reference evidence="2" key="2">
    <citation type="submission" date="2020-09" db="EMBL/GenBank/DDBJ databases">
        <authorList>
            <person name="Sun Q."/>
            <person name="Ohkuma M."/>
        </authorList>
    </citation>
    <scope>NUCLEOTIDE SEQUENCE</scope>
    <source>
        <strain evidence="2">JCM 3091</strain>
    </source>
</reference>
<dbReference type="InterPro" id="IPR036628">
    <property type="entry name" value="Clp_N_dom_sf"/>
</dbReference>
<proteinExistence type="predicted"/>
<protein>
    <recommendedName>
        <fullName evidence="1">Clp R domain-containing protein</fullName>
    </recommendedName>
</protein>
<dbReference type="Proteomes" id="UP000662200">
    <property type="component" value="Unassembled WGS sequence"/>
</dbReference>
<evidence type="ECO:0000313" key="2">
    <source>
        <dbReference type="EMBL" id="GGK33041.1"/>
    </source>
</evidence>
<feature type="domain" description="Clp R" evidence="1">
    <location>
        <begin position="76"/>
        <end position="161"/>
    </location>
</feature>
<accession>A0A8J3FKE9</accession>
<dbReference type="Pfam" id="PF02861">
    <property type="entry name" value="Clp_N"/>
    <property type="match status" value="1"/>
</dbReference>
<gene>
    <name evidence="2" type="ORF">GCM10010124_27210</name>
</gene>
<evidence type="ECO:0000259" key="1">
    <source>
        <dbReference type="Pfam" id="PF02861"/>
    </source>
</evidence>